<accession>A0A9D1EJW1</accession>
<organism evidence="3 4">
    <name type="scientific">Candidatus Egerieimonas intestinavium</name>
    <dbReference type="NCBI Taxonomy" id="2840777"/>
    <lineage>
        <taxon>Bacteria</taxon>
        <taxon>Bacillati</taxon>
        <taxon>Bacillota</taxon>
        <taxon>Clostridia</taxon>
        <taxon>Lachnospirales</taxon>
        <taxon>Lachnospiraceae</taxon>
        <taxon>Lachnospiraceae incertae sedis</taxon>
        <taxon>Candidatus Egerieimonas</taxon>
    </lineage>
</organism>
<feature type="transmembrane region" description="Helical" evidence="2">
    <location>
        <begin position="90"/>
        <end position="110"/>
    </location>
</feature>
<reference evidence="3" key="1">
    <citation type="submission" date="2020-10" db="EMBL/GenBank/DDBJ databases">
        <authorList>
            <person name="Gilroy R."/>
        </authorList>
    </citation>
    <scope>NUCLEOTIDE SEQUENCE</scope>
    <source>
        <strain evidence="3">ChiSxjej1B13-7041</strain>
    </source>
</reference>
<evidence type="ECO:0000256" key="2">
    <source>
        <dbReference type="SAM" id="Phobius"/>
    </source>
</evidence>
<feature type="transmembrane region" description="Helical" evidence="2">
    <location>
        <begin position="122"/>
        <end position="143"/>
    </location>
</feature>
<proteinExistence type="predicted"/>
<feature type="compositionally biased region" description="Acidic residues" evidence="1">
    <location>
        <begin position="305"/>
        <end position="323"/>
    </location>
</feature>
<name>A0A9D1EJW1_9FIRM</name>
<dbReference type="EMBL" id="DVHU01000069">
    <property type="protein sequence ID" value="HIR93302.1"/>
    <property type="molecule type" value="Genomic_DNA"/>
</dbReference>
<evidence type="ECO:0000256" key="1">
    <source>
        <dbReference type="SAM" id="MobiDB-lite"/>
    </source>
</evidence>
<evidence type="ECO:0000313" key="4">
    <source>
        <dbReference type="Proteomes" id="UP000886841"/>
    </source>
</evidence>
<dbReference type="Proteomes" id="UP000886841">
    <property type="component" value="Unassembled WGS sequence"/>
</dbReference>
<dbReference type="Pfam" id="PF03729">
    <property type="entry name" value="DUF308"/>
    <property type="match status" value="2"/>
</dbReference>
<reference evidence="3" key="2">
    <citation type="journal article" date="2021" name="PeerJ">
        <title>Extensive microbial diversity within the chicken gut microbiome revealed by metagenomics and culture.</title>
        <authorList>
            <person name="Gilroy R."/>
            <person name="Ravi A."/>
            <person name="Getino M."/>
            <person name="Pursley I."/>
            <person name="Horton D.L."/>
            <person name="Alikhan N.F."/>
            <person name="Baker D."/>
            <person name="Gharbi K."/>
            <person name="Hall N."/>
            <person name="Watson M."/>
            <person name="Adriaenssens E.M."/>
            <person name="Foster-Nyarko E."/>
            <person name="Jarju S."/>
            <person name="Secka A."/>
            <person name="Antonio M."/>
            <person name="Oren A."/>
            <person name="Chaudhuri R.R."/>
            <person name="La Ragione R."/>
            <person name="Hildebrand F."/>
            <person name="Pallen M.J."/>
        </authorList>
    </citation>
    <scope>NUCLEOTIDE SEQUENCE</scope>
    <source>
        <strain evidence="3">ChiSxjej1B13-7041</strain>
    </source>
</reference>
<feature type="compositionally biased region" description="Basic and acidic residues" evidence="1">
    <location>
        <begin position="245"/>
        <end position="258"/>
    </location>
</feature>
<sequence>MSNFFKKITWQTLIPPVVFVLLGLILSIWPQSSIKAVCTVAALFMIAVGVVCLYCYFSGREDLFSGRVNLVCGVLMIAIAVWIITRSNYFLSLIPILAGVTVIVHGLVDLRQAILLRQARKQNWWITLLIALLALCLGCIMFLNPFETIVTIMRFIGIVLIAVGISDIFVLTQGVGSAPLPGRSRKASDAQRPKAKKSRTGARSSEGRQPMEDVPENPARKAARKSQKSNGFLGDKLKSLGKGQSKTEKASRMSKLERVLGSAPDEPEDLDSLDDFDSPDDFSADPEDFRIPESAVSSSGGYTPLEDEDDEDDFWDDEEWDKL</sequence>
<feature type="transmembrane region" description="Helical" evidence="2">
    <location>
        <begin position="34"/>
        <end position="56"/>
    </location>
</feature>
<gene>
    <name evidence="3" type="ORF">IAB98_07795</name>
</gene>
<keyword evidence="2" id="KW-0812">Transmembrane</keyword>
<dbReference type="InterPro" id="IPR005325">
    <property type="entry name" value="DUF308_memb"/>
</dbReference>
<keyword evidence="2" id="KW-0472">Membrane</keyword>
<feature type="transmembrane region" description="Helical" evidence="2">
    <location>
        <begin position="155"/>
        <end position="176"/>
    </location>
</feature>
<feature type="region of interest" description="Disordered" evidence="1">
    <location>
        <begin position="180"/>
        <end position="323"/>
    </location>
</feature>
<protein>
    <submittedName>
        <fullName evidence="3">DUF308 domain-containing protein</fullName>
    </submittedName>
</protein>
<dbReference type="AlphaFoldDB" id="A0A9D1EJW1"/>
<comment type="caution">
    <text evidence="3">The sequence shown here is derived from an EMBL/GenBank/DDBJ whole genome shotgun (WGS) entry which is preliminary data.</text>
</comment>
<feature type="transmembrane region" description="Helical" evidence="2">
    <location>
        <begin position="68"/>
        <end position="84"/>
    </location>
</feature>
<evidence type="ECO:0000313" key="3">
    <source>
        <dbReference type="EMBL" id="HIR93302.1"/>
    </source>
</evidence>
<dbReference type="InterPro" id="IPR052712">
    <property type="entry name" value="Acid_resist_chaperone_HdeD"/>
</dbReference>
<dbReference type="GO" id="GO:0005886">
    <property type="term" value="C:plasma membrane"/>
    <property type="evidence" value="ECO:0007669"/>
    <property type="project" value="TreeGrafter"/>
</dbReference>
<feature type="compositionally biased region" description="Acidic residues" evidence="1">
    <location>
        <begin position="265"/>
        <end position="286"/>
    </location>
</feature>
<feature type="transmembrane region" description="Helical" evidence="2">
    <location>
        <begin position="12"/>
        <end position="28"/>
    </location>
</feature>
<dbReference type="PANTHER" id="PTHR34989">
    <property type="entry name" value="PROTEIN HDED"/>
    <property type="match status" value="1"/>
</dbReference>
<keyword evidence="2" id="KW-1133">Transmembrane helix</keyword>
<dbReference type="PANTHER" id="PTHR34989:SF1">
    <property type="entry name" value="PROTEIN HDED"/>
    <property type="match status" value="1"/>
</dbReference>